<dbReference type="Pfam" id="PF14226">
    <property type="entry name" value="DIOX_N"/>
    <property type="match status" value="1"/>
</dbReference>
<dbReference type="InterPro" id="IPR027443">
    <property type="entry name" value="IPNS-like_sf"/>
</dbReference>
<dbReference type="InterPro" id="IPR044861">
    <property type="entry name" value="IPNS-like_FE2OG_OXY"/>
</dbReference>
<keyword evidence="2" id="KW-0479">Metal-binding</keyword>
<dbReference type="PANTHER" id="PTHR47990">
    <property type="entry name" value="2-OXOGLUTARATE (2OG) AND FE(II)-DEPENDENT OXYGENASE SUPERFAMILY PROTEIN-RELATED"/>
    <property type="match status" value="1"/>
</dbReference>
<reference evidence="4 5" key="1">
    <citation type="submission" date="2023-06" db="EMBL/GenBank/DDBJ databases">
        <title>Black Yeasts Isolated from many extreme environments.</title>
        <authorList>
            <person name="Coleine C."/>
            <person name="Stajich J.E."/>
            <person name="Selbmann L."/>
        </authorList>
    </citation>
    <scope>NUCLEOTIDE SEQUENCE [LARGE SCALE GENOMIC DNA]</scope>
    <source>
        <strain evidence="4 5">CCFEE 5887</strain>
    </source>
</reference>
<evidence type="ECO:0000256" key="2">
    <source>
        <dbReference type="RuleBase" id="RU003682"/>
    </source>
</evidence>
<comment type="caution">
    <text evidence="4">The sequence shown here is derived from an EMBL/GenBank/DDBJ whole genome shotgun (WGS) entry which is preliminary data.</text>
</comment>
<dbReference type="EMBL" id="JAXLQG010000012">
    <property type="protein sequence ID" value="KAK5533954.1"/>
    <property type="molecule type" value="Genomic_DNA"/>
</dbReference>
<dbReference type="SUPFAM" id="SSF51197">
    <property type="entry name" value="Clavaminate synthase-like"/>
    <property type="match status" value="1"/>
</dbReference>
<dbReference type="Gene3D" id="2.60.120.330">
    <property type="entry name" value="B-lactam Antibiotic, Isopenicillin N Synthase, Chain"/>
    <property type="match status" value="1"/>
</dbReference>
<comment type="similarity">
    <text evidence="1 2">Belongs to the iron/ascorbate-dependent oxidoreductase family.</text>
</comment>
<keyword evidence="2" id="KW-0560">Oxidoreductase</keyword>
<protein>
    <recommendedName>
        <fullName evidence="3">Fe2OG dioxygenase domain-containing protein</fullName>
    </recommendedName>
</protein>
<gene>
    <name evidence="4" type="ORF">LTR25_006934</name>
</gene>
<dbReference type="Proteomes" id="UP001345827">
    <property type="component" value="Unassembled WGS sequence"/>
</dbReference>
<dbReference type="GO" id="GO:0046872">
    <property type="term" value="F:metal ion binding"/>
    <property type="evidence" value="ECO:0007669"/>
    <property type="project" value="UniProtKB-KW"/>
</dbReference>
<dbReference type="InterPro" id="IPR026992">
    <property type="entry name" value="DIOX_N"/>
</dbReference>
<dbReference type="PRINTS" id="PR00682">
    <property type="entry name" value="IPNSYNTHASE"/>
</dbReference>
<dbReference type="PROSITE" id="PS51471">
    <property type="entry name" value="FE2OG_OXY"/>
    <property type="match status" value="1"/>
</dbReference>
<dbReference type="AlphaFoldDB" id="A0AAV9Q492"/>
<proteinExistence type="inferred from homology"/>
<dbReference type="InterPro" id="IPR050231">
    <property type="entry name" value="Iron_ascorbate_oxido_reductase"/>
</dbReference>
<keyword evidence="5" id="KW-1185">Reference proteome</keyword>
<organism evidence="4 5">
    <name type="scientific">Vermiconidia calcicola</name>
    <dbReference type="NCBI Taxonomy" id="1690605"/>
    <lineage>
        <taxon>Eukaryota</taxon>
        <taxon>Fungi</taxon>
        <taxon>Dikarya</taxon>
        <taxon>Ascomycota</taxon>
        <taxon>Pezizomycotina</taxon>
        <taxon>Dothideomycetes</taxon>
        <taxon>Dothideomycetidae</taxon>
        <taxon>Mycosphaerellales</taxon>
        <taxon>Extremaceae</taxon>
        <taxon>Vermiconidia</taxon>
    </lineage>
</organism>
<accession>A0AAV9Q492</accession>
<evidence type="ECO:0000313" key="4">
    <source>
        <dbReference type="EMBL" id="KAK5533954.1"/>
    </source>
</evidence>
<name>A0AAV9Q492_9PEZI</name>
<dbReference type="GO" id="GO:0044283">
    <property type="term" value="P:small molecule biosynthetic process"/>
    <property type="evidence" value="ECO:0007669"/>
    <property type="project" value="UniProtKB-ARBA"/>
</dbReference>
<keyword evidence="2" id="KW-0408">Iron</keyword>
<evidence type="ECO:0000313" key="5">
    <source>
        <dbReference type="Proteomes" id="UP001345827"/>
    </source>
</evidence>
<dbReference type="GO" id="GO:0016491">
    <property type="term" value="F:oxidoreductase activity"/>
    <property type="evidence" value="ECO:0007669"/>
    <property type="project" value="UniProtKB-KW"/>
</dbReference>
<sequence length="381" mass="43391">MADGSERDPNRVYYNSGGFDRSRPILTGADAKETFDQIPVIDFSEILSPSLEARQRLAEEVGYAARNVGFFYAKNAPVSHPSIDRAFDVIEKFFSQPEEIKQLIDCNKSNEAKGWQPQQTVGPNGVLRESYSMGNDYTDPEQRHISTAPQGSIPLNQWPDDKTIPEFRKAIYDYYLEVYPFAKRLIQIFALALGLPETALDQYFGTPLADITSQYYPVQERAASDPEPMELLFPHADFGVVTLLLQNDVPGLQVLNANGIWIPAPPVPYTFVVNTGNYVEAWTNGRWPATVHRVFGKIDKPRFSLPFFMSPSTDVNVKPLCELFEEGEEPKYEERNVGQRQVKGQLGYRDTHPMTQRLRKALPQEEDWRWEMLSQPHLLPV</sequence>
<evidence type="ECO:0000259" key="3">
    <source>
        <dbReference type="PROSITE" id="PS51471"/>
    </source>
</evidence>
<dbReference type="Pfam" id="PF03171">
    <property type="entry name" value="2OG-FeII_Oxy"/>
    <property type="match status" value="1"/>
</dbReference>
<evidence type="ECO:0000256" key="1">
    <source>
        <dbReference type="ARBA" id="ARBA00008056"/>
    </source>
</evidence>
<dbReference type="InterPro" id="IPR005123">
    <property type="entry name" value="Oxoglu/Fe-dep_dioxygenase_dom"/>
</dbReference>
<feature type="domain" description="Fe2OG dioxygenase" evidence="3">
    <location>
        <begin position="207"/>
        <end position="311"/>
    </location>
</feature>